<dbReference type="Proteomes" id="UP001388673">
    <property type="component" value="Unassembled WGS sequence"/>
</dbReference>
<dbReference type="GeneID" id="92178930"/>
<sequence>MERVQLVTAKEEKTRMALFTPLRAIPSMAGPSRLGLRTAVRLCPNRFYSTPNSPPHHPSSSPRPSAKSEKDGSADPDGEQPSLSDFISRERLKAAWQELSLAQRLGFGIVVMLGGYFEYSLMKKYILDPVKEKKEKRARESFNLDGGEIKAFGSDTQ</sequence>
<reference evidence="2 3" key="1">
    <citation type="journal article" date="2024" name="bioRxiv">
        <title>Comparative genomics of Cryptococcus and Kwoniella reveals pathogenesis evolution and contrasting karyotype dynamics via intercentromeric recombination or chromosome fusion.</title>
        <authorList>
            <person name="Coelho M.A."/>
            <person name="David-Palma M."/>
            <person name="Shea T."/>
            <person name="Bowers K."/>
            <person name="McGinley-Smith S."/>
            <person name="Mohammad A.W."/>
            <person name="Gnirke A."/>
            <person name="Yurkov A.M."/>
            <person name="Nowrousian M."/>
            <person name="Sun S."/>
            <person name="Cuomo C.A."/>
            <person name="Heitman J."/>
        </authorList>
    </citation>
    <scope>NUCLEOTIDE SEQUENCE [LARGE SCALE GENOMIC DNA]</scope>
    <source>
        <strain evidence="2 3">CBS 13917</strain>
    </source>
</reference>
<organism evidence="2 3">
    <name type="scientific">Kwoniella newhampshirensis</name>
    <dbReference type="NCBI Taxonomy" id="1651941"/>
    <lineage>
        <taxon>Eukaryota</taxon>
        <taxon>Fungi</taxon>
        <taxon>Dikarya</taxon>
        <taxon>Basidiomycota</taxon>
        <taxon>Agaricomycotina</taxon>
        <taxon>Tremellomycetes</taxon>
        <taxon>Tremellales</taxon>
        <taxon>Cryptococcaceae</taxon>
        <taxon>Kwoniella</taxon>
    </lineage>
</organism>
<evidence type="ECO:0000256" key="1">
    <source>
        <dbReference type="SAM" id="MobiDB-lite"/>
    </source>
</evidence>
<comment type="caution">
    <text evidence="2">The sequence shown here is derived from an EMBL/GenBank/DDBJ whole genome shotgun (WGS) entry which is preliminary data.</text>
</comment>
<evidence type="ECO:0000313" key="3">
    <source>
        <dbReference type="Proteomes" id="UP001388673"/>
    </source>
</evidence>
<protein>
    <submittedName>
        <fullName evidence="2">Uncharacterized protein</fullName>
    </submittedName>
</protein>
<proteinExistence type="predicted"/>
<name>A0AAW0Z2P8_9TREE</name>
<gene>
    <name evidence="2" type="ORF">IAR55_001671</name>
</gene>
<keyword evidence="3" id="KW-1185">Reference proteome</keyword>
<dbReference type="KEGG" id="kne:92178930"/>
<evidence type="ECO:0000313" key="2">
    <source>
        <dbReference type="EMBL" id="KAK8864423.1"/>
    </source>
</evidence>
<accession>A0AAW0Z2P8</accession>
<feature type="region of interest" description="Disordered" evidence="1">
    <location>
        <begin position="47"/>
        <end position="84"/>
    </location>
</feature>
<dbReference type="RefSeq" id="XP_066804719.1">
    <property type="nucleotide sequence ID" value="XM_066944796.1"/>
</dbReference>
<dbReference type="AlphaFoldDB" id="A0AAW0Z2P8"/>
<dbReference type="EMBL" id="JBCAWK010000003">
    <property type="protein sequence ID" value="KAK8864423.1"/>
    <property type="molecule type" value="Genomic_DNA"/>
</dbReference>